<keyword evidence="3" id="KW-1185">Reference proteome</keyword>
<sequence>MEDRTGAWIMSGSADKESQNEMLSEPDRLDAPDVDYEEQAADVPIRGTDIQQTRTVTKRLSPFQETQNMLPMPRCVQRF</sequence>
<name>A0A9D3PAC4_9TELE</name>
<accession>A0A9D3PAC4</accession>
<gene>
    <name evidence="2" type="ORF">KOW79_001097</name>
</gene>
<feature type="region of interest" description="Disordered" evidence="1">
    <location>
        <begin position="1"/>
        <end position="30"/>
    </location>
</feature>
<dbReference type="Proteomes" id="UP000824219">
    <property type="component" value="Linkage Group LG01"/>
</dbReference>
<evidence type="ECO:0000256" key="1">
    <source>
        <dbReference type="SAM" id="MobiDB-lite"/>
    </source>
</evidence>
<protein>
    <submittedName>
        <fullName evidence="2">Uncharacterized protein</fullName>
    </submittedName>
</protein>
<feature type="compositionally biased region" description="Basic and acidic residues" evidence="1">
    <location>
        <begin position="14"/>
        <end position="30"/>
    </location>
</feature>
<evidence type="ECO:0000313" key="2">
    <source>
        <dbReference type="EMBL" id="KAG7336404.1"/>
    </source>
</evidence>
<reference evidence="2 3" key="1">
    <citation type="submission" date="2021-06" db="EMBL/GenBank/DDBJ databases">
        <title>Chromosome-level genome assembly of the red-tail catfish (Hemibagrus wyckioides).</title>
        <authorList>
            <person name="Shao F."/>
        </authorList>
    </citation>
    <scope>NUCLEOTIDE SEQUENCE [LARGE SCALE GENOMIC DNA]</scope>
    <source>
        <strain evidence="2">EC202008001</strain>
        <tissue evidence="2">Blood</tissue>
    </source>
</reference>
<evidence type="ECO:0000313" key="3">
    <source>
        <dbReference type="Proteomes" id="UP000824219"/>
    </source>
</evidence>
<comment type="caution">
    <text evidence="2">The sequence shown here is derived from an EMBL/GenBank/DDBJ whole genome shotgun (WGS) entry which is preliminary data.</text>
</comment>
<dbReference type="EMBL" id="JAHKSW010000001">
    <property type="protein sequence ID" value="KAG7336404.1"/>
    <property type="molecule type" value="Genomic_DNA"/>
</dbReference>
<organism evidence="2 3">
    <name type="scientific">Hemibagrus wyckioides</name>
    <dbReference type="NCBI Taxonomy" id="337641"/>
    <lineage>
        <taxon>Eukaryota</taxon>
        <taxon>Metazoa</taxon>
        <taxon>Chordata</taxon>
        <taxon>Craniata</taxon>
        <taxon>Vertebrata</taxon>
        <taxon>Euteleostomi</taxon>
        <taxon>Actinopterygii</taxon>
        <taxon>Neopterygii</taxon>
        <taxon>Teleostei</taxon>
        <taxon>Ostariophysi</taxon>
        <taxon>Siluriformes</taxon>
        <taxon>Bagridae</taxon>
        <taxon>Hemibagrus</taxon>
    </lineage>
</organism>
<dbReference type="AlphaFoldDB" id="A0A9D3PAC4"/>
<proteinExistence type="predicted"/>